<dbReference type="EMBL" id="CP036349">
    <property type="protein sequence ID" value="QDV75844.1"/>
    <property type="molecule type" value="Genomic_DNA"/>
</dbReference>
<feature type="signal peptide" evidence="1">
    <location>
        <begin position="1"/>
        <end position="28"/>
    </location>
</feature>
<name>A0A518KDG9_9BACT</name>
<evidence type="ECO:0000256" key="1">
    <source>
        <dbReference type="SAM" id="SignalP"/>
    </source>
</evidence>
<dbReference type="KEGG" id="bmei:Spa11_40670"/>
<dbReference type="Proteomes" id="UP000316426">
    <property type="component" value="Chromosome"/>
</dbReference>
<organism evidence="2 3">
    <name type="scientific">Botrimarina mediterranea</name>
    <dbReference type="NCBI Taxonomy" id="2528022"/>
    <lineage>
        <taxon>Bacteria</taxon>
        <taxon>Pseudomonadati</taxon>
        <taxon>Planctomycetota</taxon>
        <taxon>Planctomycetia</taxon>
        <taxon>Pirellulales</taxon>
        <taxon>Lacipirellulaceae</taxon>
        <taxon>Botrimarina</taxon>
    </lineage>
</organism>
<proteinExistence type="predicted"/>
<accession>A0A518KDG9</accession>
<reference evidence="2 3" key="1">
    <citation type="submission" date="2019-02" db="EMBL/GenBank/DDBJ databases">
        <title>Deep-cultivation of Planctomycetes and their phenomic and genomic characterization uncovers novel biology.</title>
        <authorList>
            <person name="Wiegand S."/>
            <person name="Jogler M."/>
            <person name="Boedeker C."/>
            <person name="Pinto D."/>
            <person name="Vollmers J."/>
            <person name="Rivas-Marin E."/>
            <person name="Kohn T."/>
            <person name="Peeters S.H."/>
            <person name="Heuer A."/>
            <person name="Rast P."/>
            <person name="Oberbeckmann S."/>
            <person name="Bunk B."/>
            <person name="Jeske O."/>
            <person name="Meyerdierks A."/>
            <person name="Storesund J.E."/>
            <person name="Kallscheuer N."/>
            <person name="Luecker S."/>
            <person name="Lage O.M."/>
            <person name="Pohl T."/>
            <person name="Merkel B.J."/>
            <person name="Hornburger P."/>
            <person name="Mueller R.-W."/>
            <person name="Bruemmer F."/>
            <person name="Labrenz M."/>
            <person name="Spormann A.M."/>
            <person name="Op den Camp H."/>
            <person name="Overmann J."/>
            <person name="Amann R."/>
            <person name="Jetten M.S.M."/>
            <person name="Mascher T."/>
            <person name="Medema M.H."/>
            <person name="Devos D.P."/>
            <person name="Kaster A.-K."/>
            <person name="Ovreas L."/>
            <person name="Rohde M."/>
            <person name="Galperin M.Y."/>
            <person name="Jogler C."/>
        </authorList>
    </citation>
    <scope>NUCLEOTIDE SEQUENCE [LARGE SCALE GENOMIC DNA]</scope>
    <source>
        <strain evidence="2 3">Spa11</strain>
    </source>
</reference>
<feature type="chain" id="PRO_5022003774" description="TraB family protein" evidence="1">
    <location>
        <begin position="29"/>
        <end position="307"/>
    </location>
</feature>
<keyword evidence="1" id="KW-0732">Signal</keyword>
<dbReference type="PANTHER" id="PTHR35757:SF1">
    <property type="entry name" value="THERMOSOME SUBUNIT GAMMA"/>
    <property type="match status" value="1"/>
</dbReference>
<dbReference type="AlphaFoldDB" id="A0A518KDG9"/>
<evidence type="ECO:0008006" key="4">
    <source>
        <dbReference type="Google" id="ProtNLM"/>
    </source>
</evidence>
<evidence type="ECO:0000313" key="3">
    <source>
        <dbReference type="Proteomes" id="UP000316426"/>
    </source>
</evidence>
<dbReference type="PANTHER" id="PTHR35757">
    <property type="entry name" value="THERMOSOME SUBUNIT GAMMA"/>
    <property type="match status" value="1"/>
</dbReference>
<keyword evidence="3" id="KW-1185">Reference proteome</keyword>
<dbReference type="RefSeq" id="WP_145115908.1">
    <property type="nucleotide sequence ID" value="NZ_CP036349.1"/>
</dbReference>
<sequence length="307" mass="33676" precursor="true">MFIRRPGRFLPLLLSLAAAAPVWGQKQAATAEAPAKPQAAGGDDEWVRSLTDKDGSVTALQTAIGRYEGTPPGAAGPVRVDLVGAIHVGDRAYYRDLNKRFEGYDAVLFELVAPEGTVVPKGGRVGSDNPLGAMQNGMKGLLDLEHQLEIVDYTRPNFVHADMSPEQLFSTMEARDEGFLKLYFRMMGQGIAEQTKTASKGESAEFDLMKAMFSKDRPRRMKMALAGQLTQLDGLLTSFGGEKGTTLIHERNRTALDVLDREVAAGKKSFAVFYGAGHLTDMDKHLRERFGLRQTGKQWVTAWDLAE</sequence>
<protein>
    <recommendedName>
        <fullName evidence="4">TraB family protein</fullName>
    </recommendedName>
</protein>
<evidence type="ECO:0000313" key="2">
    <source>
        <dbReference type="EMBL" id="QDV75844.1"/>
    </source>
</evidence>
<gene>
    <name evidence="2" type="ORF">Spa11_40670</name>
</gene>